<feature type="transmembrane region" description="Helical" evidence="1">
    <location>
        <begin position="6"/>
        <end position="23"/>
    </location>
</feature>
<reference evidence="2" key="2">
    <citation type="submission" date="2025-08" db="UniProtKB">
        <authorList>
            <consortium name="Ensembl"/>
        </authorList>
    </citation>
    <scope>IDENTIFICATION</scope>
    <source>
        <strain evidence="2">breed Abyssinian</strain>
    </source>
</reference>
<dbReference type="Ensembl" id="ENSFCTT00005019235.1">
    <property type="protein sequence ID" value="ENSFCTP00005012667.1"/>
    <property type="gene ID" value="ENSFCTG00005006931.1"/>
</dbReference>
<organism evidence="2 3">
    <name type="scientific">Felis catus</name>
    <name type="common">Cat</name>
    <name type="synonym">Felis silvestris catus</name>
    <dbReference type="NCBI Taxonomy" id="9685"/>
    <lineage>
        <taxon>Eukaryota</taxon>
        <taxon>Metazoa</taxon>
        <taxon>Chordata</taxon>
        <taxon>Craniata</taxon>
        <taxon>Vertebrata</taxon>
        <taxon>Euteleostomi</taxon>
        <taxon>Mammalia</taxon>
        <taxon>Eutheria</taxon>
        <taxon>Laurasiatheria</taxon>
        <taxon>Carnivora</taxon>
        <taxon>Feliformia</taxon>
        <taxon>Felidae</taxon>
        <taxon>Felinae</taxon>
        <taxon>Felis</taxon>
    </lineage>
</organism>
<sequence>MVSGAIVSGIDSLISLSVASLLVCRNATDFCALILYPATLLNSWISCSIFWWNILGFPYRESIMSSAKSESLTSSWPIWMPCISLCCLIAEAKTSNTMLNNSGESGHPYLVPDLRGKALSFSPLRMILRWLCHIWLL</sequence>
<dbReference type="Proteomes" id="UP000823872">
    <property type="component" value="Chromosome E3"/>
</dbReference>
<dbReference type="GeneTree" id="ENSGT01140000286133"/>
<feature type="transmembrane region" description="Helical" evidence="1">
    <location>
        <begin position="30"/>
        <end position="54"/>
    </location>
</feature>
<evidence type="ECO:0000313" key="3">
    <source>
        <dbReference type="Proteomes" id="UP000823872"/>
    </source>
</evidence>
<evidence type="ECO:0000313" key="2">
    <source>
        <dbReference type="Ensembl" id="ENSFCTP00005012667.1"/>
    </source>
</evidence>
<accession>A0ABI7WRH9</accession>
<protein>
    <submittedName>
        <fullName evidence="2">Uncharacterized protein</fullName>
    </submittedName>
</protein>
<keyword evidence="3" id="KW-1185">Reference proteome</keyword>
<reference evidence="2 3" key="1">
    <citation type="submission" date="2021-02" db="EMBL/GenBank/DDBJ databases">
        <title>Safari Cat Assemblies.</title>
        <authorList>
            <person name="Bredemeyer K.R."/>
            <person name="Murphy W.J."/>
        </authorList>
    </citation>
    <scope>NUCLEOTIDE SEQUENCE [LARGE SCALE GENOMIC DNA]</scope>
</reference>
<reference evidence="2" key="3">
    <citation type="submission" date="2025-09" db="UniProtKB">
        <authorList>
            <consortium name="Ensembl"/>
        </authorList>
    </citation>
    <scope>IDENTIFICATION</scope>
    <source>
        <strain evidence="2">breed Abyssinian</strain>
    </source>
</reference>
<keyword evidence="1" id="KW-0812">Transmembrane</keyword>
<evidence type="ECO:0000256" key="1">
    <source>
        <dbReference type="SAM" id="Phobius"/>
    </source>
</evidence>
<keyword evidence="1" id="KW-0472">Membrane</keyword>
<keyword evidence="1" id="KW-1133">Transmembrane helix</keyword>
<name>A0ABI7WRH9_FELCA</name>
<proteinExistence type="predicted"/>